<name>A0A2U3QKV2_9BACT</name>
<dbReference type="Proteomes" id="UP000245125">
    <property type="component" value="Unassembled WGS sequence"/>
</dbReference>
<evidence type="ECO:0008006" key="3">
    <source>
        <dbReference type="Google" id="ProtNLM"/>
    </source>
</evidence>
<evidence type="ECO:0000313" key="1">
    <source>
        <dbReference type="EMBL" id="SPQ01985.1"/>
    </source>
</evidence>
<organism evidence="1 2">
    <name type="scientific">Candidatus Sulfobium mesophilum</name>
    <dbReference type="NCBI Taxonomy" id="2016548"/>
    <lineage>
        <taxon>Bacteria</taxon>
        <taxon>Pseudomonadati</taxon>
        <taxon>Nitrospirota</taxon>
        <taxon>Nitrospiria</taxon>
        <taxon>Nitrospirales</taxon>
        <taxon>Nitrospiraceae</taxon>
        <taxon>Candidatus Sulfobium</taxon>
    </lineage>
</organism>
<reference evidence="2" key="1">
    <citation type="submission" date="2018-03" db="EMBL/GenBank/DDBJ databases">
        <authorList>
            <person name="Zecchin S."/>
        </authorList>
    </citation>
    <scope>NUCLEOTIDE SEQUENCE [LARGE SCALE GENOMIC DNA]</scope>
</reference>
<keyword evidence="2" id="KW-1185">Reference proteome</keyword>
<accession>A0A2U3QKV2</accession>
<dbReference type="EMBL" id="OUUY01000134">
    <property type="protein sequence ID" value="SPQ01985.1"/>
    <property type="molecule type" value="Genomic_DNA"/>
</dbReference>
<protein>
    <recommendedName>
        <fullName evidence="3">BIG2 domain-containing protein</fullName>
    </recommendedName>
</protein>
<evidence type="ECO:0000313" key="2">
    <source>
        <dbReference type="Proteomes" id="UP000245125"/>
    </source>
</evidence>
<gene>
    <name evidence="1" type="ORF">NBG4_830002</name>
</gene>
<sequence>MGATRRDAPFPSKERGIREGKKMRKFIFTFLPAPLLLACLTMVLSTCGGGGGGGGGGAPPATLSGLSINGPSSVSEYGTGTYTATASWSDNSTSTVKSTWSVNSKAASISTGGVLSCLQIDNDQAVTVTATYSSGGITETATMDVGLTNIVTVPFTAQMLSGNAFFEENTSAGGGYDSNLTIFNADFSFKQYSYEKPPGTSDNVTGTWSIDASGKLLVNISGQGTITAELISDSSTQIQVVFDDGIEPPSIATLEKIVPVDPVKLSGTYVGSDGYTWVFNTNGTGSVSGFGGITFTWSVDSDGVLRMPSNPGYTAVFYARASSQSTATSYTILKAGFPEFKTSTGEFYTYYGGIELTRK</sequence>
<proteinExistence type="predicted"/>
<dbReference type="Gene3D" id="2.60.40.1080">
    <property type="match status" value="1"/>
</dbReference>
<dbReference type="AlphaFoldDB" id="A0A2U3QKV2"/>